<keyword evidence="2" id="KW-1015">Disulfide bond</keyword>
<organism evidence="3 4">
    <name type="scientific">Coleophoma cylindrospora</name>
    <dbReference type="NCBI Taxonomy" id="1849047"/>
    <lineage>
        <taxon>Eukaryota</taxon>
        <taxon>Fungi</taxon>
        <taxon>Dikarya</taxon>
        <taxon>Ascomycota</taxon>
        <taxon>Pezizomycotina</taxon>
        <taxon>Leotiomycetes</taxon>
        <taxon>Helotiales</taxon>
        <taxon>Dermateaceae</taxon>
        <taxon>Coleophoma</taxon>
    </lineage>
</organism>
<dbReference type="GO" id="GO:0052689">
    <property type="term" value="F:carboxylic ester hydrolase activity"/>
    <property type="evidence" value="ECO:0007669"/>
    <property type="project" value="UniProtKB-ARBA"/>
</dbReference>
<dbReference type="PANTHER" id="PTHR33630:SF9">
    <property type="entry name" value="CUTINASE 4"/>
    <property type="match status" value="1"/>
</dbReference>
<dbReference type="PANTHER" id="PTHR33630">
    <property type="entry name" value="CUTINASE RV1984C-RELATED-RELATED"/>
    <property type="match status" value="1"/>
</dbReference>
<dbReference type="STRING" id="1849047.A0A3D8QJU3"/>
<dbReference type="Gene3D" id="3.40.50.1820">
    <property type="entry name" value="alpha/beta hydrolase"/>
    <property type="match status" value="1"/>
</dbReference>
<keyword evidence="1" id="KW-0378">Hydrolase</keyword>
<accession>A0A3D8QJU3</accession>
<dbReference type="OrthoDB" id="2586582at2759"/>
<gene>
    <name evidence="3" type="ORF">BP6252_11529</name>
</gene>
<evidence type="ECO:0000313" key="4">
    <source>
        <dbReference type="Proteomes" id="UP000256645"/>
    </source>
</evidence>
<sequence>MASQTAFHVGTCAQNGLFPRTGDQALTQYSSVIQSYCDTGDPFCCSGANTAAHLGYTTEYDSAALNFVLGKIGG</sequence>
<dbReference type="Pfam" id="PF01083">
    <property type="entry name" value="Cutinase"/>
    <property type="match status" value="1"/>
</dbReference>
<evidence type="ECO:0000313" key="3">
    <source>
        <dbReference type="EMBL" id="RDW62096.1"/>
    </source>
</evidence>
<protein>
    <submittedName>
        <fullName evidence="3">Uncharacterized protein</fullName>
    </submittedName>
</protein>
<dbReference type="EMBL" id="PDLM01000014">
    <property type="protein sequence ID" value="RDW62096.1"/>
    <property type="molecule type" value="Genomic_DNA"/>
</dbReference>
<dbReference type="SUPFAM" id="SSF53474">
    <property type="entry name" value="alpha/beta-Hydrolases"/>
    <property type="match status" value="1"/>
</dbReference>
<evidence type="ECO:0000256" key="1">
    <source>
        <dbReference type="ARBA" id="ARBA00022801"/>
    </source>
</evidence>
<dbReference type="AlphaFoldDB" id="A0A3D8QJU3"/>
<dbReference type="InterPro" id="IPR000675">
    <property type="entry name" value="Cutinase/axe"/>
</dbReference>
<evidence type="ECO:0000256" key="2">
    <source>
        <dbReference type="ARBA" id="ARBA00023157"/>
    </source>
</evidence>
<dbReference type="Proteomes" id="UP000256645">
    <property type="component" value="Unassembled WGS sequence"/>
</dbReference>
<comment type="caution">
    <text evidence="3">The sequence shown here is derived from an EMBL/GenBank/DDBJ whole genome shotgun (WGS) entry which is preliminary data.</text>
</comment>
<dbReference type="InterPro" id="IPR029058">
    <property type="entry name" value="AB_hydrolase_fold"/>
</dbReference>
<proteinExistence type="predicted"/>
<reference evidence="3 4" key="1">
    <citation type="journal article" date="2018" name="IMA Fungus">
        <title>IMA Genome-F 9: Draft genome sequence of Annulohypoxylon stygium, Aspergillus mulundensis, Berkeleyomyces basicola (syn. Thielaviopsis basicola), Ceratocystis smalleyi, two Cercospora beticola strains, Coleophoma cylindrospora, Fusarium fracticaudum, Phialophora cf. hyalina, and Morchella septimelata.</title>
        <authorList>
            <person name="Wingfield B.D."/>
            <person name="Bills G.F."/>
            <person name="Dong Y."/>
            <person name="Huang W."/>
            <person name="Nel W.J."/>
            <person name="Swalarsk-Parry B.S."/>
            <person name="Vaghefi N."/>
            <person name="Wilken P.M."/>
            <person name="An Z."/>
            <person name="de Beer Z.W."/>
            <person name="De Vos L."/>
            <person name="Chen L."/>
            <person name="Duong T.A."/>
            <person name="Gao Y."/>
            <person name="Hammerbacher A."/>
            <person name="Kikkert J.R."/>
            <person name="Li Y."/>
            <person name="Li H."/>
            <person name="Li K."/>
            <person name="Li Q."/>
            <person name="Liu X."/>
            <person name="Ma X."/>
            <person name="Naidoo K."/>
            <person name="Pethybridge S.J."/>
            <person name="Sun J."/>
            <person name="Steenkamp E.T."/>
            <person name="van der Nest M.A."/>
            <person name="van Wyk S."/>
            <person name="Wingfield M.J."/>
            <person name="Xiong C."/>
            <person name="Yue Q."/>
            <person name="Zhang X."/>
        </authorList>
    </citation>
    <scope>NUCLEOTIDE SEQUENCE [LARGE SCALE GENOMIC DNA]</scope>
    <source>
        <strain evidence="3 4">BP6252</strain>
    </source>
</reference>
<keyword evidence="4" id="KW-1185">Reference proteome</keyword>
<name>A0A3D8QJU3_9HELO</name>